<dbReference type="GO" id="GO:0008541">
    <property type="term" value="C:proteasome regulatory particle, lid subcomplex"/>
    <property type="evidence" value="ECO:0007669"/>
    <property type="project" value="TreeGrafter"/>
</dbReference>
<evidence type="ECO:0000259" key="2">
    <source>
        <dbReference type="Pfam" id="PF22241"/>
    </source>
</evidence>
<feature type="domain" description="PSMD12/CSN4-like N-terminal" evidence="2">
    <location>
        <begin position="4"/>
        <end position="203"/>
    </location>
</feature>
<evidence type="ECO:0000313" key="3">
    <source>
        <dbReference type="EMBL" id="KAF9764831.1"/>
    </source>
</evidence>
<dbReference type="Pfam" id="PF01399">
    <property type="entry name" value="PCI"/>
    <property type="match status" value="1"/>
</dbReference>
<protein>
    <submittedName>
        <fullName evidence="3">26S proteasome non-ATPase regulatory subunit 12</fullName>
    </submittedName>
</protein>
<accession>A0A9P6L0I9</accession>
<organism evidence="3 4">
    <name type="scientific">Nosema granulosis</name>
    <dbReference type="NCBI Taxonomy" id="83296"/>
    <lineage>
        <taxon>Eukaryota</taxon>
        <taxon>Fungi</taxon>
        <taxon>Fungi incertae sedis</taxon>
        <taxon>Microsporidia</taxon>
        <taxon>Nosematidae</taxon>
        <taxon>Nosema</taxon>
    </lineage>
</organism>
<dbReference type="InterPro" id="IPR000717">
    <property type="entry name" value="PCI_dom"/>
</dbReference>
<dbReference type="InterPro" id="IPR036388">
    <property type="entry name" value="WH-like_DNA-bd_sf"/>
</dbReference>
<dbReference type="AlphaFoldDB" id="A0A9P6L0I9"/>
<dbReference type="Pfam" id="PF22241">
    <property type="entry name" value="PSMD12-CSN4_N"/>
    <property type="match status" value="1"/>
</dbReference>
<dbReference type="OrthoDB" id="268763at2759"/>
<dbReference type="InterPro" id="IPR040134">
    <property type="entry name" value="PSMD12/CSN4"/>
</dbReference>
<dbReference type="PANTHER" id="PTHR10855">
    <property type="entry name" value="26S PROTEASOME NON-ATPASE REGULATORY SUBUNIT 12/COP9 SIGNALOSOME COMPLEX SUBUNIT 4"/>
    <property type="match status" value="1"/>
</dbReference>
<proteinExistence type="predicted"/>
<dbReference type="InterPro" id="IPR036390">
    <property type="entry name" value="WH_DNA-bd_sf"/>
</dbReference>
<comment type="caution">
    <text evidence="3">The sequence shown here is derived from an EMBL/GenBank/DDBJ whole genome shotgun (WGS) entry which is preliminary data.</text>
</comment>
<keyword evidence="4" id="KW-1185">Reference proteome</keyword>
<evidence type="ECO:0000313" key="4">
    <source>
        <dbReference type="Proteomes" id="UP000740883"/>
    </source>
</evidence>
<gene>
    <name evidence="3" type="primary">PSMD12</name>
    <name evidence="3" type="ORF">NGRA_0219</name>
</gene>
<dbReference type="EMBL" id="SBJO01000007">
    <property type="protein sequence ID" value="KAF9764831.1"/>
    <property type="molecule type" value="Genomic_DNA"/>
</dbReference>
<dbReference type="PANTHER" id="PTHR10855:SF1">
    <property type="entry name" value="26S PROTEASOME NON-ATPASE REGULATORY SUBUNIT 12"/>
    <property type="match status" value="1"/>
</dbReference>
<dbReference type="SUPFAM" id="SSF46785">
    <property type="entry name" value="Winged helix' DNA-binding domain"/>
    <property type="match status" value="1"/>
</dbReference>
<name>A0A9P6L0I9_9MICR</name>
<evidence type="ECO:0000259" key="1">
    <source>
        <dbReference type="Pfam" id="PF01399"/>
    </source>
</evidence>
<feature type="domain" description="PCI" evidence="1">
    <location>
        <begin position="279"/>
        <end position="348"/>
    </location>
</feature>
<reference evidence="3 4" key="1">
    <citation type="journal article" date="2020" name="Genome Biol. Evol.">
        <title>Comparative genomics of strictly vertically transmitted, feminizing microsporidia endosymbionts of amphipod crustaceans.</title>
        <authorList>
            <person name="Cormier A."/>
            <person name="Chebbi M.A."/>
            <person name="Giraud I."/>
            <person name="Wattier R."/>
            <person name="Teixeira M."/>
            <person name="Gilbert C."/>
            <person name="Rigaud T."/>
            <person name="Cordaux R."/>
        </authorList>
    </citation>
    <scope>NUCLEOTIDE SEQUENCE [LARGE SCALE GENOMIC DNA]</scope>
    <source>
        <strain evidence="3 4">Ou3-Ou53</strain>
    </source>
</reference>
<dbReference type="InterPro" id="IPR054559">
    <property type="entry name" value="PSMD12-CSN4-like_N"/>
</dbReference>
<sequence length="382" mass="44618">MDFNELYELERQARKEGNVEALKDIFLRMVQLCGDDREVISLIRVLASRRGQDRNSIKWLIKEVYKKEEEFARSILSEVVEGKMYLEAERIAITLDLKEKYEAQGDIKKALEIILDVPVETFTMIPEMTIVKYQLEQFRLCVEVQDWVRADITMKKIRKKYFVENEAIEDELLFYKYIVDLYLGQEKFFEASSTYLKLNEIADNKESTILASFFGILCSCEGEKKDVRIQKRELLTKLANDKNNEEGMRLFLDRFLSSLVIEKQAVGSIMSIVNRYKNVDNYLPFVLRAVDEHNFFIVEKFYATVSISTCSKLLDVDSEDLINRISFMVNNGLSTAKINQKEGLVVFGDKKWNSDVGDVLNKLIKVDHMIHKENLKKIIRNE</sequence>
<dbReference type="GO" id="GO:0005737">
    <property type="term" value="C:cytoplasm"/>
    <property type="evidence" value="ECO:0007669"/>
    <property type="project" value="TreeGrafter"/>
</dbReference>
<dbReference type="Proteomes" id="UP000740883">
    <property type="component" value="Unassembled WGS sequence"/>
</dbReference>
<dbReference type="Gene3D" id="1.10.10.10">
    <property type="entry name" value="Winged helix-like DNA-binding domain superfamily/Winged helix DNA-binding domain"/>
    <property type="match status" value="1"/>
</dbReference>
<keyword evidence="3" id="KW-0647">Proteasome</keyword>